<protein>
    <submittedName>
        <fullName evidence="1">Uncharacterized protein</fullName>
    </submittedName>
</protein>
<proteinExistence type="predicted"/>
<dbReference type="OrthoDB" id="6902001at2"/>
<evidence type="ECO:0000313" key="1">
    <source>
        <dbReference type="EMBL" id="MTD22355.1"/>
    </source>
</evidence>
<comment type="caution">
    <text evidence="1">The sequence shown here is derived from an EMBL/GenBank/DDBJ whole genome shotgun (WGS) entry which is preliminary data.</text>
</comment>
<dbReference type="RefSeq" id="WP_154745917.1">
    <property type="nucleotide sequence ID" value="NZ_JBHSTG010000032.1"/>
</dbReference>
<sequence>MKLNSQFKSHAMQFHVLNEAMTRETRKMDPFNGEDEFGNPILKIEMQGCGRGYRPNKKDPNDPILNENMNFAIVKFDRKTKKLYTAFPVSKQQC</sequence>
<reference evidence="1 2" key="1">
    <citation type="submission" date="2019-11" db="EMBL/GenBank/DDBJ databases">
        <title>Pseudmonas karstica sp. nov. and Pseudomonas spelaei sp. nov. from caves.</title>
        <authorList>
            <person name="Zeman M."/>
        </authorList>
    </citation>
    <scope>NUCLEOTIDE SEQUENCE [LARGE SCALE GENOMIC DNA]</scope>
    <source>
        <strain evidence="1 2">CCM 7891</strain>
    </source>
</reference>
<dbReference type="AlphaFoldDB" id="A0A7X2RZY1"/>
<evidence type="ECO:0000313" key="2">
    <source>
        <dbReference type="Proteomes" id="UP000431485"/>
    </source>
</evidence>
<keyword evidence="2" id="KW-1185">Reference proteome</keyword>
<accession>A0A7X2RZY1</accession>
<gene>
    <name evidence="1" type="ORF">GIR22_24815</name>
</gene>
<organism evidence="1 2">
    <name type="scientific">Pseudomonas karstica</name>
    <dbReference type="NCBI Taxonomy" id="1055468"/>
    <lineage>
        <taxon>Bacteria</taxon>
        <taxon>Pseudomonadati</taxon>
        <taxon>Pseudomonadota</taxon>
        <taxon>Gammaproteobacteria</taxon>
        <taxon>Pseudomonadales</taxon>
        <taxon>Pseudomonadaceae</taxon>
        <taxon>Pseudomonas</taxon>
    </lineage>
</organism>
<dbReference type="Proteomes" id="UP000431485">
    <property type="component" value="Unassembled WGS sequence"/>
</dbReference>
<name>A0A7X2RZY1_9PSED</name>
<dbReference type="EMBL" id="WLYI01000053">
    <property type="protein sequence ID" value="MTD22355.1"/>
    <property type="molecule type" value="Genomic_DNA"/>
</dbReference>